<evidence type="ECO:0000259" key="5">
    <source>
        <dbReference type="Pfam" id="PF03712"/>
    </source>
</evidence>
<evidence type="ECO:0000313" key="7">
    <source>
        <dbReference type="Proteomes" id="UP001634394"/>
    </source>
</evidence>
<dbReference type="InterPro" id="IPR024548">
    <property type="entry name" value="Cu2_monoox_C"/>
</dbReference>
<keyword evidence="7" id="KW-1185">Reference proteome</keyword>
<protein>
    <recommendedName>
        <fullName evidence="8">Peptidylglycine monooxygenase</fullName>
    </recommendedName>
</protein>
<evidence type="ECO:0000256" key="3">
    <source>
        <dbReference type="ARBA" id="ARBA00023180"/>
    </source>
</evidence>
<organism evidence="6 7">
    <name type="scientific">Sinanodonta woodiana</name>
    <name type="common">Chinese pond mussel</name>
    <name type="synonym">Anodonta woodiana</name>
    <dbReference type="NCBI Taxonomy" id="1069815"/>
    <lineage>
        <taxon>Eukaryota</taxon>
        <taxon>Metazoa</taxon>
        <taxon>Spiralia</taxon>
        <taxon>Lophotrochozoa</taxon>
        <taxon>Mollusca</taxon>
        <taxon>Bivalvia</taxon>
        <taxon>Autobranchia</taxon>
        <taxon>Heteroconchia</taxon>
        <taxon>Palaeoheterodonta</taxon>
        <taxon>Unionida</taxon>
        <taxon>Unionoidea</taxon>
        <taxon>Unionidae</taxon>
        <taxon>Unioninae</taxon>
        <taxon>Sinanodonta</taxon>
    </lineage>
</organism>
<dbReference type="Pfam" id="PF03712">
    <property type="entry name" value="Cu2_monoox_C"/>
    <property type="match status" value="1"/>
</dbReference>
<name>A0ABD3X6D7_SINWO</name>
<dbReference type="Gene3D" id="2.60.120.230">
    <property type="match status" value="1"/>
</dbReference>
<sequence length="364" mass="40720">MGMKAVDVKWVLERSVLILISMCLTYVCSNPIKTTSEFVSNTIIQMPRIRAQKPDSYMCMAVPVTEFGFSNLVGFKIKVIEEVVHHVALAVCEEYVTEQRLWDCKSNHGHICKGRSITFGGWDGWSKHHADTIFPDDVGVQLGKDFKLNYVIIQTHFQEAIQDPDSLKSNPTNVTLFMTQESRKYSYQQVNFFSSGYIPAFSEDFRAEITCKWGGVPVNVYEYSAHTHDSGQLLEGYIVRNNTAFLVTKENPKGKSHDRTKVKGGTIEIRPGDILAVRCTYKNTGPNKISFGLGGSDEMCNLALTFEYDAKEITAFPESVKCSADAQDKVWCPRNAGDQVGVLCDLQQAANNNMAPEDVHGIIM</sequence>
<proteinExistence type="predicted"/>
<evidence type="ECO:0008006" key="8">
    <source>
        <dbReference type="Google" id="ProtNLM"/>
    </source>
</evidence>
<evidence type="ECO:0000313" key="6">
    <source>
        <dbReference type="EMBL" id="KAL3881809.1"/>
    </source>
</evidence>
<dbReference type="InterPro" id="IPR008977">
    <property type="entry name" value="PHM/PNGase_F_dom_sf"/>
</dbReference>
<dbReference type="EMBL" id="JBJQND010000003">
    <property type="protein sequence ID" value="KAL3881809.1"/>
    <property type="molecule type" value="Genomic_DNA"/>
</dbReference>
<accession>A0ABD3X6D7</accession>
<gene>
    <name evidence="6" type="ORF">ACJMK2_028201</name>
</gene>
<evidence type="ECO:0000256" key="2">
    <source>
        <dbReference type="ARBA" id="ARBA00023157"/>
    </source>
</evidence>
<evidence type="ECO:0000259" key="4">
    <source>
        <dbReference type="Pfam" id="PF01082"/>
    </source>
</evidence>
<dbReference type="InterPro" id="IPR000323">
    <property type="entry name" value="Cu2_ascorb_mOase_N"/>
</dbReference>
<dbReference type="InterPro" id="IPR014784">
    <property type="entry name" value="Cu2_ascorb_mOase-like_C"/>
</dbReference>
<dbReference type="InterPro" id="IPR036939">
    <property type="entry name" value="Cu2_ascorb_mOase_N_sf"/>
</dbReference>
<dbReference type="SUPFAM" id="SSF49742">
    <property type="entry name" value="PHM/PNGase F"/>
    <property type="match status" value="2"/>
</dbReference>
<dbReference type="PANTHER" id="PTHR10680:SF38">
    <property type="entry name" value="BLL1368 PROTEIN"/>
    <property type="match status" value="1"/>
</dbReference>
<dbReference type="AlphaFoldDB" id="A0ABD3X6D7"/>
<reference evidence="6 7" key="1">
    <citation type="submission" date="2024-11" db="EMBL/GenBank/DDBJ databases">
        <title>Chromosome-level genome assembly of the freshwater bivalve Anodonta woodiana.</title>
        <authorList>
            <person name="Chen X."/>
        </authorList>
    </citation>
    <scope>NUCLEOTIDE SEQUENCE [LARGE SCALE GENOMIC DNA]</scope>
    <source>
        <strain evidence="6">MN2024</strain>
        <tissue evidence="6">Gills</tissue>
    </source>
</reference>
<dbReference type="PANTHER" id="PTHR10680">
    <property type="entry name" value="PEPTIDYL-GLYCINE ALPHA-AMIDATING MONOOXYGENASE"/>
    <property type="match status" value="1"/>
</dbReference>
<dbReference type="Proteomes" id="UP001634394">
    <property type="component" value="Unassembled WGS sequence"/>
</dbReference>
<keyword evidence="3" id="KW-0325">Glycoprotein</keyword>
<feature type="domain" description="Copper type II ascorbate-dependent monooxygenase C-terminal" evidence="5">
    <location>
        <begin position="194"/>
        <end position="306"/>
    </location>
</feature>
<keyword evidence="2" id="KW-1015">Disulfide bond</keyword>
<comment type="caution">
    <text evidence="6">The sequence shown here is derived from an EMBL/GenBank/DDBJ whole genome shotgun (WGS) entry which is preliminary data.</text>
</comment>
<evidence type="ECO:0000256" key="1">
    <source>
        <dbReference type="ARBA" id="ARBA00022729"/>
    </source>
</evidence>
<dbReference type="Pfam" id="PF01082">
    <property type="entry name" value="Cu2_monooxygen"/>
    <property type="match status" value="1"/>
</dbReference>
<keyword evidence="1" id="KW-0732">Signal</keyword>
<feature type="domain" description="Copper type II ascorbate-dependent monooxygenase N-terminal" evidence="4">
    <location>
        <begin position="46"/>
        <end position="159"/>
    </location>
</feature>
<dbReference type="Gene3D" id="2.60.120.310">
    <property type="entry name" value="Copper type II, ascorbate-dependent monooxygenase, N-terminal domain"/>
    <property type="match status" value="1"/>
</dbReference>